<dbReference type="KEGG" id="dmm:dnm_081050"/>
<reference evidence="1" key="1">
    <citation type="journal article" date="2021" name="Microb. Physiol.">
        <title>Proteogenomic Insights into the Physiology of Marine, Sulfate-Reducing, Filamentous Desulfonema limicola and Desulfonema magnum.</title>
        <authorList>
            <person name="Schnaars V."/>
            <person name="Wohlbrand L."/>
            <person name="Scheve S."/>
            <person name="Hinrichs C."/>
            <person name="Reinhardt R."/>
            <person name="Rabus R."/>
        </authorList>
    </citation>
    <scope>NUCLEOTIDE SEQUENCE</scope>
    <source>
        <strain evidence="1">4be13</strain>
    </source>
</reference>
<sequence>MNDKAKIENTKKITISAEAGKTPDSADLTPWPFQFEFIFGLGTEGLTPFEYELADKAEGDEILLHLKQENLHETFEHICVPFHHLSDHPDAFYLKAQVVKVAPATDREIVKAMAGGSSCGDHCCGDGCCHL</sequence>
<dbReference type="RefSeq" id="WP_207679566.1">
    <property type="nucleotide sequence ID" value="NZ_CP061800.1"/>
</dbReference>
<gene>
    <name evidence="1" type="ORF">dnm_081050</name>
</gene>
<keyword evidence="2" id="KW-1185">Reference proteome</keyword>
<name>A0A975BUJ9_9BACT</name>
<proteinExistence type="predicted"/>
<dbReference type="Proteomes" id="UP000663722">
    <property type="component" value="Chromosome"/>
</dbReference>
<protein>
    <submittedName>
        <fullName evidence="1">Uncharacterized protein</fullName>
    </submittedName>
</protein>
<organism evidence="1 2">
    <name type="scientific">Desulfonema magnum</name>
    <dbReference type="NCBI Taxonomy" id="45655"/>
    <lineage>
        <taxon>Bacteria</taxon>
        <taxon>Pseudomonadati</taxon>
        <taxon>Thermodesulfobacteriota</taxon>
        <taxon>Desulfobacteria</taxon>
        <taxon>Desulfobacterales</taxon>
        <taxon>Desulfococcaceae</taxon>
        <taxon>Desulfonema</taxon>
    </lineage>
</organism>
<dbReference type="AlphaFoldDB" id="A0A975BUJ9"/>
<dbReference type="EMBL" id="CP061800">
    <property type="protein sequence ID" value="QTA92031.1"/>
    <property type="molecule type" value="Genomic_DNA"/>
</dbReference>
<evidence type="ECO:0000313" key="1">
    <source>
        <dbReference type="EMBL" id="QTA92031.1"/>
    </source>
</evidence>
<evidence type="ECO:0000313" key="2">
    <source>
        <dbReference type="Proteomes" id="UP000663722"/>
    </source>
</evidence>
<accession>A0A975BUJ9</accession>